<dbReference type="PROSITE" id="PS51257">
    <property type="entry name" value="PROKAR_LIPOPROTEIN"/>
    <property type="match status" value="1"/>
</dbReference>
<keyword evidence="3" id="KW-0378">Hydrolase</keyword>
<dbReference type="Proteomes" id="UP000663444">
    <property type="component" value="Chromosome"/>
</dbReference>
<keyword evidence="2" id="KW-0645">Protease</keyword>
<organism evidence="6 7">
    <name type="scientific">Azospira restricta</name>
    <dbReference type="NCBI Taxonomy" id="404405"/>
    <lineage>
        <taxon>Bacteria</taxon>
        <taxon>Pseudomonadati</taxon>
        <taxon>Pseudomonadota</taxon>
        <taxon>Betaproteobacteria</taxon>
        <taxon>Rhodocyclales</taxon>
        <taxon>Rhodocyclaceae</taxon>
        <taxon>Azospira</taxon>
    </lineage>
</organism>
<evidence type="ECO:0000256" key="3">
    <source>
        <dbReference type="ARBA" id="ARBA00022801"/>
    </source>
</evidence>
<protein>
    <submittedName>
        <fullName evidence="6">C40 family peptidase</fullName>
    </submittedName>
</protein>
<dbReference type="PANTHER" id="PTHR47053:SF1">
    <property type="entry name" value="MUREIN DD-ENDOPEPTIDASE MEPH-RELATED"/>
    <property type="match status" value="1"/>
</dbReference>
<dbReference type="Gene3D" id="3.90.1720.10">
    <property type="entry name" value="endopeptidase domain like (from Nostoc punctiforme)"/>
    <property type="match status" value="1"/>
</dbReference>
<evidence type="ECO:0000313" key="6">
    <source>
        <dbReference type="EMBL" id="QRJ64107.1"/>
    </source>
</evidence>
<dbReference type="PANTHER" id="PTHR47053">
    <property type="entry name" value="MUREIN DD-ENDOPEPTIDASE MEPH-RELATED"/>
    <property type="match status" value="1"/>
</dbReference>
<dbReference type="PROSITE" id="PS51935">
    <property type="entry name" value="NLPC_P60"/>
    <property type="match status" value="1"/>
</dbReference>
<sequence>MHRRHFLFAFAGMLLAACGSVPPALRAARGHSERGREAVMFALSLLDTGYRFGGKNPDAGLDCSGMVSYIFDRAAGLRVSGSAADIARQGRPVERHELVPGDLVFFNTLNRPLSHVGLYIGDDRFIHAPSAASGRVRIDRLSSGYFASRFDAGRSYFD</sequence>
<evidence type="ECO:0000256" key="1">
    <source>
        <dbReference type="ARBA" id="ARBA00007074"/>
    </source>
</evidence>
<feature type="domain" description="NlpC/P60" evidence="5">
    <location>
        <begin position="32"/>
        <end position="157"/>
    </location>
</feature>
<keyword evidence="4" id="KW-0788">Thiol protease</keyword>
<dbReference type="SUPFAM" id="SSF54001">
    <property type="entry name" value="Cysteine proteinases"/>
    <property type="match status" value="1"/>
</dbReference>
<dbReference type="InterPro" id="IPR000064">
    <property type="entry name" value="NLP_P60_dom"/>
</dbReference>
<dbReference type="InterPro" id="IPR038765">
    <property type="entry name" value="Papain-like_cys_pep_sf"/>
</dbReference>
<evidence type="ECO:0000313" key="7">
    <source>
        <dbReference type="Proteomes" id="UP000663444"/>
    </source>
</evidence>
<dbReference type="KEGG" id="ares:IWH25_01755"/>
<dbReference type="GO" id="GO:0008234">
    <property type="term" value="F:cysteine-type peptidase activity"/>
    <property type="evidence" value="ECO:0007669"/>
    <property type="project" value="UniProtKB-KW"/>
</dbReference>
<accession>A0A974SPK4</accession>
<dbReference type="AlphaFoldDB" id="A0A974SPK4"/>
<proteinExistence type="inferred from homology"/>
<dbReference type="EMBL" id="CP064781">
    <property type="protein sequence ID" value="QRJ64107.1"/>
    <property type="molecule type" value="Genomic_DNA"/>
</dbReference>
<keyword evidence="7" id="KW-1185">Reference proteome</keyword>
<name>A0A974SPK4_9RHOO</name>
<evidence type="ECO:0000256" key="4">
    <source>
        <dbReference type="ARBA" id="ARBA00022807"/>
    </source>
</evidence>
<reference evidence="6" key="1">
    <citation type="submission" date="2020-11" db="EMBL/GenBank/DDBJ databases">
        <title>Azospira restricta DSM 18626 genome sequence.</title>
        <authorList>
            <person name="Moe W.M."/>
        </authorList>
    </citation>
    <scope>NUCLEOTIDE SEQUENCE</scope>
    <source>
        <strain evidence="6">DSM 18626</strain>
    </source>
</reference>
<dbReference type="GO" id="GO:0006508">
    <property type="term" value="P:proteolysis"/>
    <property type="evidence" value="ECO:0007669"/>
    <property type="project" value="UniProtKB-KW"/>
</dbReference>
<gene>
    <name evidence="6" type="ORF">IWH25_01755</name>
</gene>
<dbReference type="RefSeq" id="WP_203387644.1">
    <property type="nucleotide sequence ID" value="NZ_CP064781.1"/>
</dbReference>
<evidence type="ECO:0000256" key="2">
    <source>
        <dbReference type="ARBA" id="ARBA00022670"/>
    </source>
</evidence>
<dbReference type="Pfam" id="PF00877">
    <property type="entry name" value="NLPC_P60"/>
    <property type="match status" value="1"/>
</dbReference>
<dbReference type="InterPro" id="IPR051202">
    <property type="entry name" value="Peptidase_C40"/>
</dbReference>
<evidence type="ECO:0000259" key="5">
    <source>
        <dbReference type="PROSITE" id="PS51935"/>
    </source>
</evidence>
<comment type="similarity">
    <text evidence="1">Belongs to the peptidase C40 family.</text>
</comment>